<dbReference type="Gene3D" id="2.60.120.560">
    <property type="entry name" value="Exo-inulinase, domain 1"/>
    <property type="match status" value="2"/>
</dbReference>
<dbReference type="AlphaFoldDB" id="A0A1G9R811"/>
<dbReference type="Proteomes" id="UP000199440">
    <property type="component" value="Unassembled WGS sequence"/>
</dbReference>
<dbReference type="SUPFAM" id="SSF48371">
    <property type="entry name" value="ARM repeat"/>
    <property type="match status" value="1"/>
</dbReference>
<organism evidence="2 3">
    <name type="scientific">Kriegella aquimaris</name>
    <dbReference type="NCBI Taxonomy" id="192904"/>
    <lineage>
        <taxon>Bacteria</taxon>
        <taxon>Pseudomonadati</taxon>
        <taxon>Bacteroidota</taxon>
        <taxon>Flavobacteriia</taxon>
        <taxon>Flavobacteriales</taxon>
        <taxon>Flavobacteriaceae</taxon>
        <taxon>Kriegella</taxon>
    </lineage>
</organism>
<feature type="domain" description="3-keto-alpha-glucoside-1,2-lyase/3-keto-2-hydroxy-glucal hydratase" evidence="1">
    <location>
        <begin position="958"/>
        <end position="1145"/>
    </location>
</feature>
<dbReference type="GO" id="GO:0016787">
    <property type="term" value="F:hydrolase activity"/>
    <property type="evidence" value="ECO:0007669"/>
    <property type="project" value="InterPro"/>
</dbReference>
<reference evidence="2 3" key="1">
    <citation type="submission" date="2016-10" db="EMBL/GenBank/DDBJ databases">
        <authorList>
            <person name="de Groot N.N."/>
        </authorList>
    </citation>
    <scope>NUCLEOTIDE SEQUENCE [LARGE SCALE GENOMIC DNA]</scope>
    <source>
        <strain evidence="2 3">DSM 19886</strain>
    </source>
</reference>
<sequence>MGLLVKRSSTTDYLKMKKTIIRISALFLLLCTSNILTGQINRTLETKVADILAQLPTNDLKHSDRLMEEIIGLGTEGILQFSDKLVPLGSGNDTPARYAIESVAIYSGGKTPTITGGVVEEALLKALEKASDKEVKTFLIRRLMHCGSNASVTPLSNYLSDEQLYKPAIATLTNIGTSEAAKAIFNGTKNASGKELPEFIDALGALKYAPSEGALKENASNSNNVVKAKALMALAQIASPDSFETLTKAAAASNYRLDASKSISALSHYANQLAKTGNKALSSQVARLMLKNCSAEDQLHFRSTAVHILRANEGSSFNKTLLKEAKKSDKKYVASVLDAASENLSSEEVEKWIKYYKKASPETKALLIGMLEDRNEASVFEKGVLEAVTDKNKEVRIAGIKALAYQEKDKAFPVLLQALNTATSPEEFTALEQSLLKIVSAEDNQTLADNLDKTNTQGKVVLVDVLAARNATSQYNTITELADNGNEDIKRSVYAALPSISGPNNIVDLTKMLSTATDETNIGNIQKAIISVLEATKGAQGSQIYQAYDQASDKSKLAPVLAALSSDNALELVSQQLKSGNEAEKLAAADALALWKNNAAIPLLFDAAKSATNSAEREKAFTRYLAKVSKSHYPDEQKLLLVRKLMLFAQSISEKKLIIQSASRTKTFLSLIFVSEFLNDSELITTASNAAIRIALPTPGVNNGLSGEVVRDIVSRSVNNLTGQDSQYIKIDVKEFLDKMPKEKGFVSIFNGTDFSGWEGLVENPIARGKMSKSKLAKAQKAANEQMMRDWFIKDGVIGFKGDGYNNICTVKDYGDFEMLVDWKITKGGDSGIYLRGTPQVQIWDIARVDSGAEVGSGGLYNNQKHESKPLTVADNPVDEWNTFHIKMVGDRVTVHLNGVLVTDNVVLENYWDRNLSIFPKEAIELQAHGEDLGFRNVYVREISPEGTSLTESEQKEGFKALFSGEHLDYWIGNKTDYLIENGEIAVRPSQGGHGNLFTAEEFSDFIFRFEFKLTPGANNGLGIHAPLGGDAAYEGKELQILDNTADIYANLKPYQYHGSVYGIIPAKRGFLKPVGEWNTQEVVVKGDDVKVTLNGTVILEGNMKEAAKNGPADHKEHPGLQRNKGHIGFLGHGAELWFRNIRIKNLEKQN</sequence>
<dbReference type="InterPro" id="IPR010496">
    <property type="entry name" value="AL/BT2_dom"/>
</dbReference>
<name>A0A1G9R811_9FLAO</name>
<dbReference type="STRING" id="192904.SAMN04488514_10624"/>
<gene>
    <name evidence="2" type="ORF">SAMN04488514_10624</name>
</gene>
<dbReference type="Gene3D" id="1.25.10.10">
    <property type="entry name" value="Leucine-rich Repeat Variant"/>
    <property type="match status" value="2"/>
</dbReference>
<evidence type="ECO:0000259" key="1">
    <source>
        <dbReference type="Pfam" id="PF06439"/>
    </source>
</evidence>
<protein>
    <submittedName>
        <fullName evidence="2">HEAT repeat</fullName>
    </submittedName>
</protein>
<dbReference type="Pfam" id="PF06439">
    <property type="entry name" value="3keto-disac_hyd"/>
    <property type="match status" value="2"/>
</dbReference>
<evidence type="ECO:0000313" key="2">
    <source>
        <dbReference type="EMBL" id="SDM19378.1"/>
    </source>
</evidence>
<dbReference type="InterPro" id="IPR011989">
    <property type="entry name" value="ARM-like"/>
</dbReference>
<dbReference type="EMBL" id="FNGV01000006">
    <property type="protein sequence ID" value="SDM19378.1"/>
    <property type="molecule type" value="Genomic_DNA"/>
</dbReference>
<dbReference type="InterPro" id="IPR016024">
    <property type="entry name" value="ARM-type_fold"/>
</dbReference>
<proteinExistence type="predicted"/>
<accession>A0A1G9R811</accession>
<dbReference type="OrthoDB" id="9806233at2"/>
<evidence type="ECO:0000313" key="3">
    <source>
        <dbReference type="Proteomes" id="UP000199440"/>
    </source>
</evidence>
<keyword evidence="3" id="KW-1185">Reference proteome</keyword>
<feature type="domain" description="3-keto-alpha-glucoside-1,2-lyase/3-keto-2-hydroxy-glucal hydratase" evidence="1">
    <location>
        <begin position="745"/>
        <end position="941"/>
    </location>
</feature>